<sequence length="247" mass="27909">MKKIKKLLTVSVLSAGILISPFHGSNAQAKVLWNGMELVNGQIGRVTILKDTELYKLQGDKKVYSKTLKAGSVYRIYTFKPGMLGLGGEYYVDRDDRVKYETPSKTKLNQVKMEQLFRGVKIGMSPSQIKKLETAKFLQQENADGTKTLVYSTSLFGHDAFLVYGFKNEKLAFFGYSFDPEQKYTSDQLTTIYNNLKQQLTNIFENQYEQSDSNKGYPPTLIFQKDHLIISLSYDAEGLVVTVSSAN</sequence>
<dbReference type="RefSeq" id="WP_183184137.1">
    <property type="nucleotide sequence ID" value="NZ_BMNP01000006.1"/>
</dbReference>
<feature type="chain" id="PRO_5032424107" evidence="1">
    <location>
        <begin position="30"/>
        <end position="247"/>
    </location>
</feature>
<keyword evidence="3" id="KW-1185">Reference proteome</keyword>
<accession>A0A840DL73</accession>
<dbReference type="EMBL" id="JACIDE010000008">
    <property type="protein sequence ID" value="MBB4073814.1"/>
    <property type="molecule type" value="Genomic_DNA"/>
</dbReference>
<reference evidence="2 3" key="1">
    <citation type="submission" date="2020-08" db="EMBL/GenBank/DDBJ databases">
        <title>Genomic Encyclopedia of Type Strains, Phase IV (KMG-IV): sequencing the most valuable type-strain genomes for metagenomic binning, comparative biology and taxonomic classification.</title>
        <authorList>
            <person name="Goeker M."/>
        </authorList>
    </citation>
    <scope>NUCLEOTIDE SEQUENCE [LARGE SCALE GENOMIC DNA]</scope>
    <source>
        <strain evidence="2 3">DSM 17075</strain>
    </source>
</reference>
<proteinExistence type="predicted"/>
<organism evidence="2 3">
    <name type="scientific">Anoxybacteroides voinovskiense</name>
    <dbReference type="NCBI Taxonomy" id="230470"/>
    <lineage>
        <taxon>Bacteria</taxon>
        <taxon>Bacillati</taxon>
        <taxon>Bacillota</taxon>
        <taxon>Bacilli</taxon>
        <taxon>Bacillales</taxon>
        <taxon>Anoxybacillaceae</taxon>
        <taxon>Anoxybacteroides</taxon>
    </lineage>
</organism>
<dbReference type="Proteomes" id="UP000559598">
    <property type="component" value="Unassembled WGS sequence"/>
</dbReference>
<protein>
    <submittedName>
        <fullName evidence="2">TldD protein</fullName>
    </submittedName>
</protein>
<evidence type="ECO:0000313" key="3">
    <source>
        <dbReference type="Proteomes" id="UP000559598"/>
    </source>
</evidence>
<dbReference type="AlphaFoldDB" id="A0A840DL73"/>
<gene>
    <name evidence="2" type="ORF">GGR02_001576</name>
</gene>
<comment type="caution">
    <text evidence="2">The sequence shown here is derived from an EMBL/GenBank/DDBJ whole genome shotgun (WGS) entry which is preliminary data.</text>
</comment>
<evidence type="ECO:0000256" key="1">
    <source>
        <dbReference type="SAM" id="SignalP"/>
    </source>
</evidence>
<feature type="signal peptide" evidence="1">
    <location>
        <begin position="1"/>
        <end position="29"/>
    </location>
</feature>
<name>A0A840DL73_9BACL</name>
<evidence type="ECO:0000313" key="2">
    <source>
        <dbReference type="EMBL" id="MBB4073814.1"/>
    </source>
</evidence>
<keyword evidence="1" id="KW-0732">Signal</keyword>